<evidence type="ECO:0000313" key="6">
    <source>
        <dbReference type="Proteomes" id="UP000189431"/>
    </source>
</evidence>
<feature type="transmembrane region" description="Helical" evidence="4">
    <location>
        <begin position="93"/>
        <end position="117"/>
    </location>
</feature>
<feature type="transmembrane region" description="Helical" evidence="4">
    <location>
        <begin position="364"/>
        <end position="381"/>
    </location>
</feature>
<feature type="transmembrane region" description="Helical" evidence="4">
    <location>
        <begin position="34"/>
        <end position="54"/>
    </location>
</feature>
<feature type="transmembrane region" description="Helical" evidence="4">
    <location>
        <begin position="293"/>
        <end position="313"/>
    </location>
</feature>
<keyword evidence="3 4" id="KW-0472">Membrane</keyword>
<dbReference type="SUPFAM" id="SSF103473">
    <property type="entry name" value="MFS general substrate transporter"/>
    <property type="match status" value="1"/>
</dbReference>
<evidence type="ECO:0008006" key="7">
    <source>
        <dbReference type="Google" id="ProtNLM"/>
    </source>
</evidence>
<dbReference type="InterPro" id="IPR036259">
    <property type="entry name" value="MFS_trans_sf"/>
</dbReference>
<evidence type="ECO:0000256" key="4">
    <source>
        <dbReference type="SAM" id="Phobius"/>
    </source>
</evidence>
<reference evidence="6" key="1">
    <citation type="submission" date="2017-01" db="EMBL/GenBank/DDBJ databases">
        <title>Draft genome of the species Salinivibrio costicola subsp. alcaliphilus.</title>
        <authorList>
            <person name="Lopez-Hermoso C."/>
            <person name="De La Haba R."/>
            <person name="Sanchez-Porro C."/>
            <person name="Ventosa A."/>
        </authorList>
    </citation>
    <scope>NUCLEOTIDE SEQUENCE [LARGE SCALE GENOMIC DNA]</scope>
    <source>
        <strain evidence="6">CBH448</strain>
    </source>
</reference>
<evidence type="ECO:0000313" key="5">
    <source>
        <dbReference type="EMBL" id="OOF33846.1"/>
    </source>
</evidence>
<comment type="caution">
    <text evidence="5">The sequence shown here is derived from an EMBL/GenBank/DDBJ whole genome shotgun (WGS) entry which is preliminary data.</text>
</comment>
<dbReference type="Pfam" id="PF07690">
    <property type="entry name" value="MFS_1"/>
    <property type="match status" value="1"/>
</dbReference>
<sequence>MVTIMHLFISFLVWGAWPVVVFNLPDYGYNLTFISKLILILFCFLGSSLSRILWDFLATIFGVINWLLISTLLLILPCLWMAAIILFPSENYIMLLAVSSLTGLASGSSVTVMRFMMLRFSQRDAVSRITYADSIGGIGFSFSFFIGLLFSQSGISQGCFYLYPLLYIPLVFVLFFVLWFSVKRDRDFPKIDKVFTCDLNNKEFFSAIIYGSSLAFLLGATFVFPFITRLYFKSVNPLDYAFFVPIMGVVGKAFGNFITERGSDIKRLFIINAVVVVVCLLIFMTGFSVEGSFVLYISFYLLFMFVLGVESGIAMSVSSSLYEEEVSRMHKNVFSFFGVSGALSALFSMFIPTSIIMFYPDMSLFISFLLILKLTLVLLLAKKQTNQ</sequence>
<feature type="transmembrane region" description="Helical" evidence="4">
    <location>
        <begin position="240"/>
        <end position="259"/>
    </location>
</feature>
<evidence type="ECO:0000256" key="1">
    <source>
        <dbReference type="ARBA" id="ARBA00022692"/>
    </source>
</evidence>
<feature type="transmembrane region" description="Helical" evidence="4">
    <location>
        <begin position="66"/>
        <end position="87"/>
    </location>
</feature>
<feature type="transmembrane region" description="Helical" evidence="4">
    <location>
        <begin position="268"/>
        <end position="287"/>
    </location>
</feature>
<feature type="transmembrane region" description="Helical" evidence="4">
    <location>
        <begin position="203"/>
        <end position="228"/>
    </location>
</feature>
<accession>A0ABX3KQ69</accession>
<keyword evidence="1 4" id="KW-0812">Transmembrane</keyword>
<dbReference type="Gene3D" id="1.20.1250.20">
    <property type="entry name" value="MFS general substrate transporter like domains"/>
    <property type="match status" value="1"/>
</dbReference>
<keyword evidence="2 4" id="KW-1133">Transmembrane helix</keyword>
<feature type="transmembrane region" description="Helical" evidence="4">
    <location>
        <begin position="162"/>
        <end position="182"/>
    </location>
</feature>
<keyword evidence="6" id="KW-1185">Reference proteome</keyword>
<feature type="transmembrane region" description="Helical" evidence="4">
    <location>
        <begin position="333"/>
        <end position="358"/>
    </location>
</feature>
<dbReference type="Proteomes" id="UP000189431">
    <property type="component" value="Unassembled WGS sequence"/>
</dbReference>
<dbReference type="RefSeq" id="WP_077669593.1">
    <property type="nucleotide sequence ID" value="NZ_MUFR01000021.1"/>
</dbReference>
<gene>
    <name evidence="5" type="ORF">BZJ21_08885</name>
</gene>
<dbReference type="EMBL" id="MUFR01000021">
    <property type="protein sequence ID" value="OOF33846.1"/>
    <property type="molecule type" value="Genomic_DNA"/>
</dbReference>
<name>A0ABX3KQ69_SALCS</name>
<dbReference type="InterPro" id="IPR011701">
    <property type="entry name" value="MFS"/>
</dbReference>
<protein>
    <recommendedName>
        <fullName evidence="7">MFS transporter</fullName>
    </recommendedName>
</protein>
<feature type="transmembrane region" description="Helical" evidence="4">
    <location>
        <begin position="129"/>
        <end position="150"/>
    </location>
</feature>
<evidence type="ECO:0000256" key="3">
    <source>
        <dbReference type="ARBA" id="ARBA00023136"/>
    </source>
</evidence>
<proteinExistence type="predicted"/>
<organism evidence="5 6">
    <name type="scientific">Salinivibrio costicola subsp. alcaliphilus</name>
    <dbReference type="NCBI Taxonomy" id="272773"/>
    <lineage>
        <taxon>Bacteria</taxon>
        <taxon>Pseudomonadati</taxon>
        <taxon>Pseudomonadota</taxon>
        <taxon>Gammaproteobacteria</taxon>
        <taxon>Vibrionales</taxon>
        <taxon>Vibrionaceae</taxon>
        <taxon>Salinivibrio</taxon>
    </lineage>
</organism>
<evidence type="ECO:0000256" key="2">
    <source>
        <dbReference type="ARBA" id="ARBA00022989"/>
    </source>
</evidence>